<evidence type="ECO:0000313" key="2">
    <source>
        <dbReference type="EMBL" id="ETX13816.1"/>
    </source>
</evidence>
<proteinExistence type="predicted"/>
<name>X7EF25_9RHOB</name>
<dbReference type="PANTHER" id="PTHR42850">
    <property type="entry name" value="METALLOPHOSPHOESTERASE"/>
    <property type="match status" value="1"/>
</dbReference>
<dbReference type="Pfam" id="PF00149">
    <property type="entry name" value="Metallophos"/>
    <property type="match status" value="1"/>
</dbReference>
<evidence type="ECO:0000313" key="3">
    <source>
        <dbReference type="Proteomes" id="UP000022447"/>
    </source>
</evidence>
<feature type="domain" description="Calcineurin-like phosphoesterase" evidence="1">
    <location>
        <begin position="3"/>
        <end position="190"/>
    </location>
</feature>
<dbReference type="InterPro" id="IPR029052">
    <property type="entry name" value="Metallo-depent_PP-like"/>
</dbReference>
<dbReference type="PANTHER" id="PTHR42850:SF4">
    <property type="entry name" value="ZINC-DEPENDENT ENDOPOLYPHOSPHATASE"/>
    <property type="match status" value="1"/>
</dbReference>
<dbReference type="GO" id="GO:0008803">
    <property type="term" value="F:bis(5'-nucleosyl)-tetraphosphatase (symmetrical) activity"/>
    <property type="evidence" value="ECO:0007669"/>
    <property type="project" value="TreeGrafter"/>
</dbReference>
<dbReference type="InterPro" id="IPR004843">
    <property type="entry name" value="Calcineurin-like_PHP"/>
</dbReference>
<gene>
    <name evidence="2" type="ORF">OCH239_06385</name>
</gene>
<dbReference type="PATRIC" id="fig|1449350.3.peg.2960"/>
<comment type="caution">
    <text evidence="2">The sequence shown here is derived from an EMBL/GenBank/DDBJ whole genome shotgun (WGS) entry which is preliminary data.</text>
</comment>
<accession>X7EF25</accession>
<dbReference type="STRING" id="1449350.OCH239_06385"/>
<dbReference type="Gene3D" id="3.60.21.10">
    <property type="match status" value="1"/>
</dbReference>
<evidence type="ECO:0000259" key="1">
    <source>
        <dbReference type="Pfam" id="PF00149"/>
    </source>
</evidence>
<dbReference type="GO" id="GO:0110154">
    <property type="term" value="P:RNA decapping"/>
    <property type="evidence" value="ECO:0007669"/>
    <property type="project" value="TreeGrafter"/>
</dbReference>
<dbReference type="AlphaFoldDB" id="X7EF25"/>
<reference evidence="2 3" key="1">
    <citation type="submission" date="2014-01" db="EMBL/GenBank/DDBJ databases">
        <title>Roseivivax halodurans JCM 10272 Genome Sequencing.</title>
        <authorList>
            <person name="Lai Q."/>
            <person name="Li G."/>
            <person name="Shao Z."/>
        </authorList>
    </citation>
    <scope>NUCLEOTIDE SEQUENCE [LARGE SCALE GENOMIC DNA]</scope>
    <source>
        <strain evidence="2 3">JCM 10272</strain>
    </source>
</reference>
<dbReference type="Proteomes" id="UP000022447">
    <property type="component" value="Unassembled WGS sequence"/>
</dbReference>
<dbReference type="CDD" id="cd00144">
    <property type="entry name" value="MPP_PPP_family"/>
    <property type="match status" value="1"/>
</dbReference>
<protein>
    <recommendedName>
        <fullName evidence="1">Calcineurin-like phosphoesterase domain-containing protein</fullName>
    </recommendedName>
</protein>
<organism evidence="2 3">
    <name type="scientific">Roseivivax halodurans JCM 10272</name>
    <dbReference type="NCBI Taxonomy" id="1449350"/>
    <lineage>
        <taxon>Bacteria</taxon>
        <taxon>Pseudomonadati</taxon>
        <taxon>Pseudomonadota</taxon>
        <taxon>Alphaproteobacteria</taxon>
        <taxon>Rhodobacterales</taxon>
        <taxon>Roseobacteraceae</taxon>
        <taxon>Roseivivax</taxon>
    </lineage>
</organism>
<dbReference type="OrthoDB" id="9807890at2"/>
<dbReference type="EMBL" id="JALZ01000017">
    <property type="protein sequence ID" value="ETX13816.1"/>
    <property type="molecule type" value="Genomic_DNA"/>
</dbReference>
<dbReference type="eggNOG" id="COG0639">
    <property type="taxonomic scope" value="Bacteria"/>
</dbReference>
<dbReference type="PRINTS" id="PR00114">
    <property type="entry name" value="STPHPHTASE"/>
</dbReference>
<sequence>MGPIFAVGDIHGQSDELERVLSLVEADRDSDAPVVFLGDYVDRGPDSSRVLERLIAGQEEGRPWIALAGNHDISLTEFLDPHGMSDDGASGWLGANTGGAETLSSYGIDTSNRPVAEIRADARETIPARHQAWLNALPRIHETAAHIFVHAGIRPSIPLDAQDGWELVTIREGFLDDDSDHGRLVVHGHTAAEGPYHAGNRVNLDGGAGLGAPLCAAVLTGRDVSLLTDRGRVPFLPGSTPVLPSH</sequence>
<dbReference type="InterPro" id="IPR006186">
    <property type="entry name" value="Ser/Thr-sp_prot-phosphatase"/>
</dbReference>
<dbReference type="GO" id="GO:0016791">
    <property type="term" value="F:phosphatase activity"/>
    <property type="evidence" value="ECO:0007669"/>
    <property type="project" value="TreeGrafter"/>
</dbReference>
<dbReference type="SUPFAM" id="SSF56300">
    <property type="entry name" value="Metallo-dependent phosphatases"/>
    <property type="match status" value="1"/>
</dbReference>
<dbReference type="InterPro" id="IPR050126">
    <property type="entry name" value="Ap4A_hydrolase"/>
</dbReference>
<keyword evidence="3" id="KW-1185">Reference proteome</keyword>
<dbReference type="GO" id="GO:0005737">
    <property type="term" value="C:cytoplasm"/>
    <property type="evidence" value="ECO:0007669"/>
    <property type="project" value="TreeGrafter"/>
</dbReference>